<keyword evidence="3" id="KW-0028">Amino-acid biosynthesis</keyword>
<sequence>MVVGASSAKLMRLRAGIGQAGGCGARVGKGVASAGATTRARDSAPGVGFAALTSALHSGSSGSRLGSLLRKARPASSSTALRAASSASSVDSVSERMAKLKEANTCALIPFIVAGDPDLETTALALEALSEGGADVIELGVPYSDPLADGPTIQAAATRALEEKHTTLDDVLAMLKKTSPKLKSPVVLFTYYNPILKKGIDAFCAMAKDAGAAGLLVPDLPLEETDAIRQGCEKAGLENVLLVTPTTPKERMSTIANASQGFVYLVSLAGVTGTRTSVAGNVEGLLKDLQSSTDKSVAVGFGVSSAEQAQLIKSWGAEGVIVGSALVKQLGESGSPAEGLANMKALLAELRNAL</sequence>
<dbReference type="PANTHER" id="PTHR43406:SF1">
    <property type="entry name" value="TRYPTOPHAN SYNTHASE ALPHA CHAIN, CHLOROPLASTIC"/>
    <property type="match status" value="1"/>
</dbReference>
<dbReference type="InterPro" id="IPR018204">
    <property type="entry name" value="Trp_synthase_alpha_AS"/>
</dbReference>
<dbReference type="FunFam" id="3.20.20.70:FF:000107">
    <property type="entry name" value="Tryptophan synthase alpha chain, chloroplastic"/>
    <property type="match status" value="1"/>
</dbReference>
<dbReference type="NCBIfam" id="TIGR00262">
    <property type="entry name" value="trpA"/>
    <property type="match status" value="1"/>
</dbReference>
<dbReference type="PANTHER" id="PTHR43406">
    <property type="entry name" value="TRYPTOPHAN SYNTHASE, ALPHA CHAIN"/>
    <property type="match status" value="1"/>
</dbReference>
<accession>A0A7S3E415</accession>
<dbReference type="PROSITE" id="PS00167">
    <property type="entry name" value="TRP_SYNTHASE_ALPHA"/>
    <property type="match status" value="1"/>
</dbReference>
<dbReference type="InterPro" id="IPR002028">
    <property type="entry name" value="Trp_synthase_suA"/>
</dbReference>
<dbReference type="Gene3D" id="3.20.20.70">
    <property type="entry name" value="Aldolase class I"/>
    <property type="match status" value="1"/>
</dbReference>
<keyword evidence="6" id="KW-0456">Lyase</keyword>
<dbReference type="GO" id="GO:0004834">
    <property type="term" value="F:tryptophan synthase activity"/>
    <property type="evidence" value="ECO:0007669"/>
    <property type="project" value="UniProtKB-EC"/>
</dbReference>
<comment type="subunit">
    <text evidence="2">Tetramer of two alpha and two beta chains.</text>
</comment>
<comment type="similarity">
    <text evidence="8 9">Belongs to the TrpA family.</text>
</comment>
<comment type="pathway">
    <text evidence="1">Amino-acid biosynthesis; L-tryptophan biosynthesis; L-tryptophan from chorismate: step 5/5.</text>
</comment>
<evidence type="ECO:0008006" key="11">
    <source>
        <dbReference type="Google" id="ProtNLM"/>
    </source>
</evidence>
<dbReference type="EMBL" id="HBHU01008115">
    <property type="protein sequence ID" value="CAE0021119.1"/>
    <property type="molecule type" value="Transcribed_RNA"/>
</dbReference>
<evidence type="ECO:0000256" key="1">
    <source>
        <dbReference type="ARBA" id="ARBA00004733"/>
    </source>
</evidence>
<keyword evidence="5" id="KW-0057">Aromatic amino acid biosynthesis</keyword>
<evidence type="ECO:0000256" key="3">
    <source>
        <dbReference type="ARBA" id="ARBA00022605"/>
    </source>
</evidence>
<proteinExistence type="inferred from homology"/>
<evidence type="ECO:0000256" key="7">
    <source>
        <dbReference type="ARBA" id="ARBA00049047"/>
    </source>
</evidence>
<dbReference type="AlphaFoldDB" id="A0A7S3E415"/>
<evidence type="ECO:0000256" key="2">
    <source>
        <dbReference type="ARBA" id="ARBA00011270"/>
    </source>
</evidence>
<evidence type="ECO:0000256" key="6">
    <source>
        <dbReference type="ARBA" id="ARBA00023239"/>
    </source>
</evidence>
<dbReference type="HAMAP" id="MF_00131">
    <property type="entry name" value="Trp_synth_alpha"/>
    <property type="match status" value="1"/>
</dbReference>
<gene>
    <name evidence="10" type="ORF">CLAU1311_LOCUS5256</name>
</gene>
<evidence type="ECO:0000256" key="5">
    <source>
        <dbReference type="ARBA" id="ARBA00023141"/>
    </source>
</evidence>
<name>A0A7S3E415_9CHLO</name>
<dbReference type="InterPro" id="IPR013785">
    <property type="entry name" value="Aldolase_TIM"/>
</dbReference>
<evidence type="ECO:0000313" key="10">
    <source>
        <dbReference type="EMBL" id="CAE0021119.1"/>
    </source>
</evidence>
<dbReference type="InterPro" id="IPR011060">
    <property type="entry name" value="RibuloseP-bd_barrel"/>
</dbReference>
<dbReference type="Pfam" id="PF00290">
    <property type="entry name" value="Trp_syntA"/>
    <property type="match status" value="1"/>
</dbReference>
<organism evidence="10">
    <name type="scientific">Chloropicon laureae</name>
    <dbReference type="NCBI Taxonomy" id="464258"/>
    <lineage>
        <taxon>Eukaryota</taxon>
        <taxon>Viridiplantae</taxon>
        <taxon>Chlorophyta</taxon>
        <taxon>Chloropicophyceae</taxon>
        <taxon>Chloropicales</taxon>
        <taxon>Chloropicaceae</taxon>
        <taxon>Chloropicon</taxon>
    </lineage>
</organism>
<evidence type="ECO:0000256" key="8">
    <source>
        <dbReference type="ARBA" id="ARBA00060788"/>
    </source>
</evidence>
<dbReference type="GO" id="GO:0005829">
    <property type="term" value="C:cytosol"/>
    <property type="evidence" value="ECO:0007669"/>
    <property type="project" value="TreeGrafter"/>
</dbReference>
<evidence type="ECO:0000256" key="4">
    <source>
        <dbReference type="ARBA" id="ARBA00022822"/>
    </source>
</evidence>
<reference evidence="10" key="1">
    <citation type="submission" date="2021-01" db="EMBL/GenBank/DDBJ databases">
        <authorList>
            <person name="Corre E."/>
            <person name="Pelletier E."/>
            <person name="Niang G."/>
            <person name="Scheremetjew M."/>
            <person name="Finn R."/>
            <person name="Kale V."/>
            <person name="Holt S."/>
            <person name="Cochrane G."/>
            <person name="Meng A."/>
            <person name="Brown T."/>
            <person name="Cohen L."/>
        </authorList>
    </citation>
    <scope>NUCLEOTIDE SEQUENCE</scope>
    <source>
        <strain evidence="10">RCC856</strain>
    </source>
</reference>
<keyword evidence="4" id="KW-0822">Tryptophan biosynthesis</keyword>
<comment type="catalytic activity">
    <reaction evidence="7">
        <text>(1S,2R)-1-C-(indol-3-yl)glycerol 3-phosphate + L-serine = D-glyceraldehyde 3-phosphate + L-tryptophan + H2O</text>
        <dbReference type="Rhea" id="RHEA:10532"/>
        <dbReference type="ChEBI" id="CHEBI:15377"/>
        <dbReference type="ChEBI" id="CHEBI:33384"/>
        <dbReference type="ChEBI" id="CHEBI:57912"/>
        <dbReference type="ChEBI" id="CHEBI:58866"/>
        <dbReference type="ChEBI" id="CHEBI:59776"/>
        <dbReference type="EC" id="4.2.1.20"/>
    </reaction>
</comment>
<dbReference type="SUPFAM" id="SSF51366">
    <property type="entry name" value="Ribulose-phoshate binding barrel"/>
    <property type="match status" value="1"/>
</dbReference>
<dbReference type="CDD" id="cd04724">
    <property type="entry name" value="Tryptophan_synthase_alpha"/>
    <property type="match status" value="1"/>
</dbReference>
<evidence type="ECO:0000256" key="9">
    <source>
        <dbReference type="RuleBase" id="RU003662"/>
    </source>
</evidence>
<dbReference type="UniPathway" id="UPA00035">
    <property type="reaction ID" value="UER00044"/>
</dbReference>
<protein>
    <recommendedName>
        <fullName evidence="11">Tryptophan synthase</fullName>
    </recommendedName>
</protein>